<evidence type="ECO:0008006" key="3">
    <source>
        <dbReference type="Google" id="ProtNLM"/>
    </source>
</evidence>
<comment type="caution">
    <text evidence="1">The sequence shown here is derived from an EMBL/GenBank/DDBJ whole genome shotgun (WGS) entry which is preliminary data.</text>
</comment>
<evidence type="ECO:0000313" key="1">
    <source>
        <dbReference type="EMBL" id="GGY38691.1"/>
    </source>
</evidence>
<proteinExistence type="predicted"/>
<keyword evidence="2" id="KW-1185">Reference proteome</keyword>
<protein>
    <recommendedName>
        <fullName evidence="3">Papain like cysteine protease AvrRpt2</fullName>
    </recommendedName>
</protein>
<reference evidence="2" key="1">
    <citation type="journal article" date="2019" name="Int. J. Syst. Evol. Microbiol.">
        <title>The Global Catalogue of Microorganisms (GCM) 10K type strain sequencing project: providing services to taxonomists for standard genome sequencing and annotation.</title>
        <authorList>
            <consortium name="The Broad Institute Genomics Platform"/>
            <consortium name="The Broad Institute Genome Sequencing Center for Infectious Disease"/>
            <person name="Wu L."/>
            <person name="Ma J."/>
        </authorList>
    </citation>
    <scope>NUCLEOTIDE SEQUENCE [LARGE SCALE GENOMIC DNA]</scope>
    <source>
        <strain evidence="2">JCM 4594</strain>
    </source>
</reference>
<sequence>MPRTVRQYWHGLSGRTVLNFNWNEIDHDSTVWVTVSEYSVNAADVKHSPRFVGDANVRVGNISPHSPPYDPNHGVTFVVNVDWGAPLNIVTDITVLDGKPDYRLWDYQRLAFNMQAQTQSNWCWAAVATSIALYYNAASTWTQCTVANSQTGQTNCCTPAGASGTACNSQQPLDNPLRIVGHLNRMVGNRVDFAEVESEVKAGRPLCIRIGWAAGGGHFCTAIGVDAPADRAIVAVDDPIYGKSDQVYNTLTTSYQGSGTWTHSYYTRA</sequence>
<dbReference type="Proteomes" id="UP000600946">
    <property type="component" value="Unassembled WGS sequence"/>
</dbReference>
<dbReference type="RefSeq" id="WP_190027562.1">
    <property type="nucleotide sequence ID" value="NZ_BMUU01000005.1"/>
</dbReference>
<name>A0ABQ3AAS4_9ACTN</name>
<accession>A0ABQ3AAS4</accession>
<dbReference type="EMBL" id="BMUU01000005">
    <property type="protein sequence ID" value="GGY38691.1"/>
    <property type="molecule type" value="Genomic_DNA"/>
</dbReference>
<dbReference type="Pfam" id="PF12385">
    <property type="entry name" value="Peptidase_C70"/>
    <property type="match status" value="1"/>
</dbReference>
<dbReference type="InterPro" id="IPR022118">
    <property type="entry name" value="Peptidase_C70_AvrRpt2"/>
</dbReference>
<dbReference type="GeneID" id="96291547"/>
<organism evidence="1 2">
    <name type="scientific">Streptomyces xanthochromogenes</name>
    <dbReference type="NCBI Taxonomy" id="67384"/>
    <lineage>
        <taxon>Bacteria</taxon>
        <taxon>Bacillati</taxon>
        <taxon>Actinomycetota</taxon>
        <taxon>Actinomycetes</taxon>
        <taxon>Kitasatosporales</taxon>
        <taxon>Streptomycetaceae</taxon>
        <taxon>Streptomyces</taxon>
    </lineage>
</organism>
<evidence type="ECO:0000313" key="2">
    <source>
        <dbReference type="Proteomes" id="UP000600946"/>
    </source>
</evidence>
<gene>
    <name evidence="1" type="ORF">GCM10010326_35950</name>
</gene>